<feature type="domain" description="Tc1-like transposase DDE" evidence="1">
    <location>
        <begin position="154"/>
        <end position="287"/>
    </location>
</feature>
<name>A0A8T0ZIU4_9STRA</name>
<dbReference type="PANTHER" id="PTHR46564">
    <property type="entry name" value="TRANSPOSASE"/>
    <property type="match status" value="1"/>
</dbReference>
<dbReference type="EMBL" id="RCMG01000133">
    <property type="protein sequence ID" value="KAG2862247.1"/>
    <property type="molecule type" value="Genomic_DNA"/>
</dbReference>
<evidence type="ECO:0000259" key="1">
    <source>
        <dbReference type="Pfam" id="PF13358"/>
    </source>
</evidence>
<evidence type="ECO:0000313" key="2">
    <source>
        <dbReference type="EMBL" id="KAG2862247.1"/>
    </source>
</evidence>
<dbReference type="InterPro" id="IPR047655">
    <property type="entry name" value="Transpos_IS630-like"/>
</dbReference>
<reference evidence="2" key="1">
    <citation type="submission" date="2018-10" db="EMBL/GenBank/DDBJ databases">
        <title>Effector identification in a new, highly contiguous assembly of the strawberry crown rot pathogen Phytophthora cactorum.</title>
        <authorList>
            <person name="Armitage A.D."/>
            <person name="Nellist C.F."/>
            <person name="Bates H."/>
            <person name="Vickerstaff R.J."/>
            <person name="Harrison R.J."/>
        </authorList>
    </citation>
    <scope>NUCLEOTIDE SEQUENCE</scope>
    <source>
        <strain evidence="2">15-7</strain>
    </source>
</reference>
<dbReference type="InterPro" id="IPR036397">
    <property type="entry name" value="RNaseH_sf"/>
</dbReference>
<dbReference type="InterPro" id="IPR038717">
    <property type="entry name" value="Tc1-like_DDE_dom"/>
</dbReference>
<evidence type="ECO:0000313" key="3">
    <source>
        <dbReference type="Proteomes" id="UP000735874"/>
    </source>
</evidence>
<sequence length="352" mass="39771">MPSQARLAKHTVAEKQRVIDAHRAGRADWLSVATSNGFARSVAYRLVSHGRVENLSRGGARAAVTKVTPEVKEWLEAYLDDNCTYTLETMKKMLAIDMNISLSTSSMNRHLTGMLYTVKQPRVVPMTCSNEVNKTKRQAFAKSLKQHQLDGDCIVYFDETNFNLYCSRGRGRAKKGKRATVVQVPSKGPNLQVQCAVASGMGVVLYRLERGSIRMEQNAAFRYDGKKVVIVLDNAPAHRQTEQRVTAHDDMVILRLALYSPMCNPIEDCFSVLKAHIKDHLAMDREEIYDRSSMTDNDGVTLTITERSMCFMERAAKASMQYLTPTWVAKMELHARNWVNAEEDMKDMCYGE</sequence>
<protein>
    <recommendedName>
        <fullName evidence="1">Tc1-like transposase DDE domain-containing protein</fullName>
    </recommendedName>
</protein>
<comment type="caution">
    <text evidence="2">The sequence shown here is derived from an EMBL/GenBank/DDBJ whole genome shotgun (WGS) entry which is preliminary data.</text>
</comment>
<dbReference type="Gene3D" id="3.30.420.10">
    <property type="entry name" value="Ribonuclease H-like superfamily/Ribonuclease H"/>
    <property type="match status" value="1"/>
</dbReference>
<gene>
    <name evidence="2" type="ORF">PC113_g6475</name>
</gene>
<dbReference type="PANTHER" id="PTHR46564:SF1">
    <property type="entry name" value="TRANSPOSASE"/>
    <property type="match status" value="1"/>
</dbReference>
<dbReference type="NCBIfam" id="NF033545">
    <property type="entry name" value="transpos_IS630"/>
    <property type="match status" value="1"/>
</dbReference>
<dbReference type="GO" id="GO:0003676">
    <property type="term" value="F:nucleic acid binding"/>
    <property type="evidence" value="ECO:0007669"/>
    <property type="project" value="InterPro"/>
</dbReference>
<dbReference type="VEuPathDB" id="FungiDB:PC110_g6789"/>
<dbReference type="AlphaFoldDB" id="A0A8T0ZIU4"/>
<dbReference type="Pfam" id="PF13358">
    <property type="entry name" value="DDE_3"/>
    <property type="match status" value="1"/>
</dbReference>
<dbReference type="SUPFAM" id="SSF46689">
    <property type="entry name" value="Homeodomain-like"/>
    <property type="match status" value="1"/>
</dbReference>
<organism evidence="2 3">
    <name type="scientific">Phytophthora cactorum</name>
    <dbReference type="NCBI Taxonomy" id="29920"/>
    <lineage>
        <taxon>Eukaryota</taxon>
        <taxon>Sar</taxon>
        <taxon>Stramenopiles</taxon>
        <taxon>Oomycota</taxon>
        <taxon>Peronosporomycetes</taxon>
        <taxon>Peronosporales</taxon>
        <taxon>Peronosporaceae</taxon>
        <taxon>Phytophthora</taxon>
    </lineage>
</organism>
<dbReference type="VEuPathDB" id="FungiDB:PC110_g8048"/>
<dbReference type="Proteomes" id="UP000735874">
    <property type="component" value="Unassembled WGS sequence"/>
</dbReference>
<proteinExistence type="predicted"/>
<accession>A0A8T0ZIU4</accession>
<dbReference type="InterPro" id="IPR009057">
    <property type="entry name" value="Homeodomain-like_sf"/>
</dbReference>